<evidence type="ECO:0000256" key="1">
    <source>
        <dbReference type="SAM" id="MobiDB-lite"/>
    </source>
</evidence>
<accession>A0A6S6TE28</accession>
<gene>
    <name evidence="4" type="ORF">HELGO_WM39488</name>
</gene>
<dbReference type="AlphaFoldDB" id="A0A6S6TE28"/>
<evidence type="ECO:0000313" key="4">
    <source>
        <dbReference type="EMBL" id="CAA6813147.1"/>
    </source>
</evidence>
<dbReference type="Pfam" id="PF16344">
    <property type="entry name" value="FecR_C"/>
    <property type="match status" value="1"/>
</dbReference>
<keyword evidence="2" id="KW-0732">Signal</keyword>
<feature type="domain" description="Protein FecR C-terminal" evidence="3">
    <location>
        <begin position="34"/>
        <end position="96"/>
    </location>
</feature>
<protein>
    <recommendedName>
        <fullName evidence="3">Protein FecR C-terminal domain-containing protein</fullName>
    </recommendedName>
</protein>
<dbReference type="EMBL" id="CACVAQ010000196">
    <property type="protein sequence ID" value="CAA6813147.1"/>
    <property type="molecule type" value="Genomic_DNA"/>
</dbReference>
<evidence type="ECO:0000256" key="2">
    <source>
        <dbReference type="SAM" id="SignalP"/>
    </source>
</evidence>
<feature type="compositionally biased region" description="Basic residues" evidence="1">
    <location>
        <begin position="107"/>
        <end position="122"/>
    </location>
</feature>
<dbReference type="InterPro" id="IPR032508">
    <property type="entry name" value="FecR_C"/>
</dbReference>
<sequence>MHIIKKNIITVVFLFCVLSLQAQKNSDGQRISVHFSKVPLKAILAQISADYNIQFSYGNDHLTLHQKISFHSDDKNLEATLKQLFEDNNIVYRRIGAQLVLKPGSNKNKKRKARKKRKKRRDAIREERDKETLERGRLFDFDIHSEIIGNKEVSLEEEEFKRDLIPTDPIQAINTEEIGGVYYRDTLQTAETNRVAPGKYRSIKTSLGQFSVLPFLASNARHRTRFNVFSVNLIWGINGGVNGFEFGLIGNSIQRHIHGLQIGGFFNNAEGHLYGMQFSGILNIVKGDIVGLQVGGLWNLGGNVYGSQFSVLGNIARDMYGMQFSGFSNIATDVYGFQVSGLFNFANGKLYGSQIAGFGNVAWGGKSAVQFAGLFNISAKAQFQIAGFFNAAQSVDGAQLGGLNMAKSVKGVQMGVVNTTKELEGLQVGLINHAKKATGLMLGVINVVDSIKGVPVGLINIVHKNGYNRIEVFAADAVYVNLAAKFGFERYYHILQIGWRVGADNIYTWTAGLGVGTKVKLNEALHFNFELLSSHVNENDSWTKELNLLNQFKASLDIQVRDRVSFFVGPTFNALMSGLYNENTQLHGSNIMPYTLFDQTNPKGTNLKLWIGLSAGLRF</sequence>
<feature type="chain" id="PRO_5028026713" description="Protein FecR C-terminal domain-containing protein" evidence="2">
    <location>
        <begin position="23"/>
        <end position="619"/>
    </location>
</feature>
<feature type="region of interest" description="Disordered" evidence="1">
    <location>
        <begin position="105"/>
        <end position="127"/>
    </location>
</feature>
<organism evidence="4">
    <name type="scientific">uncultured Aureispira sp</name>
    <dbReference type="NCBI Taxonomy" id="1331704"/>
    <lineage>
        <taxon>Bacteria</taxon>
        <taxon>Pseudomonadati</taxon>
        <taxon>Bacteroidota</taxon>
        <taxon>Saprospiria</taxon>
        <taxon>Saprospirales</taxon>
        <taxon>Saprospiraceae</taxon>
        <taxon>Aureispira</taxon>
        <taxon>environmental samples</taxon>
    </lineage>
</organism>
<feature type="signal peptide" evidence="2">
    <location>
        <begin position="1"/>
        <end position="22"/>
    </location>
</feature>
<proteinExistence type="predicted"/>
<name>A0A6S6TE28_9BACT</name>
<dbReference type="Gene3D" id="3.55.50.30">
    <property type="match status" value="1"/>
</dbReference>
<evidence type="ECO:0000259" key="3">
    <source>
        <dbReference type="Pfam" id="PF16344"/>
    </source>
</evidence>
<reference evidence="4" key="1">
    <citation type="submission" date="2020-01" db="EMBL/GenBank/DDBJ databases">
        <authorList>
            <person name="Meier V. D."/>
            <person name="Meier V D."/>
        </authorList>
    </citation>
    <scope>NUCLEOTIDE SEQUENCE</scope>
    <source>
        <strain evidence="4">HLG_WM_MAG_10</strain>
    </source>
</reference>